<evidence type="ECO:0008006" key="4">
    <source>
        <dbReference type="Google" id="ProtNLM"/>
    </source>
</evidence>
<name>A0ABD3ETC6_9STRA</name>
<evidence type="ECO:0000313" key="2">
    <source>
        <dbReference type="EMBL" id="KAL3657737.1"/>
    </source>
</evidence>
<feature type="transmembrane region" description="Helical" evidence="1">
    <location>
        <begin position="62"/>
        <end position="83"/>
    </location>
</feature>
<dbReference type="AlphaFoldDB" id="A0ABD3ETC6"/>
<protein>
    <recommendedName>
        <fullName evidence="4">ABC-2 type transporter domain-containing protein</fullName>
    </recommendedName>
</protein>
<evidence type="ECO:0000256" key="1">
    <source>
        <dbReference type="SAM" id="Phobius"/>
    </source>
</evidence>
<sequence length="112" mass="12784">MLILFAFEQSAFYTLQFACILLTFPAEVYGSVQAFLTTCSFLLGLLNYAFTPWVQNGLDGDYLVVLLIMAAPVLLMYFFMGFIRTRSYRRTLNRALRWTKSSNLANPPSTKT</sequence>
<dbReference type="EMBL" id="JBIMZQ010000061">
    <property type="protein sequence ID" value="KAL3657737.1"/>
    <property type="molecule type" value="Genomic_DNA"/>
</dbReference>
<keyword evidence="1" id="KW-0472">Membrane</keyword>
<keyword evidence="1" id="KW-0812">Transmembrane</keyword>
<accession>A0ABD3ETC6</accession>
<dbReference type="Proteomes" id="UP001632037">
    <property type="component" value="Unassembled WGS sequence"/>
</dbReference>
<organism evidence="2 3">
    <name type="scientific">Phytophthora oleae</name>
    <dbReference type="NCBI Taxonomy" id="2107226"/>
    <lineage>
        <taxon>Eukaryota</taxon>
        <taxon>Sar</taxon>
        <taxon>Stramenopiles</taxon>
        <taxon>Oomycota</taxon>
        <taxon>Peronosporomycetes</taxon>
        <taxon>Peronosporales</taxon>
        <taxon>Peronosporaceae</taxon>
        <taxon>Phytophthora</taxon>
    </lineage>
</organism>
<keyword evidence="3" id="KW-1185">Reference proteome</keyword>
<reference evidence="2 3" key="1">
    <citation type="submission" date="2024-09" db="EMBL/GenBank/DDBJ databases">
        <title>Genome sequencing and assembly of Phytophthora oleae, isolate VK10A, causative agent of rot of olive drupes.</title>
        <authorList>
            <person name="Conti Taguali S."/>
            <person name="Riolo M."/>
            <person name="La Spada F."/>
            <person name="Cacciola S.O."/>
            <person name="Dionisio G."/>
        </authorList>
    </citation>
    <scope>NUCLEOTIDE SEQUENCE [LARGE SCALE GENOMIC DNA]</scope>
    <source>
        <strain evidence="2 3">VK10A</strain>
    </source>
</reference>
<keyword evidence="1" id="KW-1133">Transmembrane helix</keyword>
<dbReference type="SUPFAM" id="SSF103473">
    <property type="entry name" value="MFS general substrate transporter"/>
    <property type="match status" value="1"/>
</dbReference>
<dbReference type="InterPro" id="IPR036259">
    <property type="entry name" value="MFS_trans_sf"/>
</dbReference>
<feature type="transmembrane region" description="Helical" evidence="1">
    <location>
        <begin position="31"/>
        <end position="50"/>
    </location>
</feature>
<comment type="caution">
    <text evidence="2">The sequence shown here is derived from an EMBL/GenBank/DDBJ whole genome shotgun (WGS) entry which is preliminary data.</text>
</comment>
<gene>
    <name evidence="2" type="ORF">V7S43_017309</name>
</gene>
<proteinExistence type="predicted"/>
<feature type="transmembrane region" description="Helical" evidence="1">
    <location>
        <begin position="6"/>
        <end position="24"/>
    </location>
</feature>
<evidence type="ECO:0000313" key="3">
    <source>
        <dbReference type="Proteomes" id="UP001632037"/>
    </source>
</evidence>